<accession>A0A3E2HB44</accession>
<evidence type="ECO:0000313" key="2">
    <source>
        <dbReference type="Proteomes" id="UP000258309"/>
    </source>
</evidence>
<evidence type="ECO:0000313" key="1">
    <source>
        <dbReference type="EMBL" id="RFU30362.1"/>
    </source>
</evidence>
<dbReference type="OMA" id="IFRDVMA"/>
<dbReference type="AlphaFoldDB" id="A0A3E2HB44"/>
<dbReference type="PANTHER" id="PTHR33835">
    <property type="entry name" value="YALI0C07656P"/>
    <property type="match status" value="1"/>
</dbReference>
<organism evidence="1 2">
    <name type="scientific">Scytalidium lignicola</name>
    <name type="common">Hyphomycete</name>
    <dbReference type="NCBI Taxonomy" id="5539"/>
    <lineage>
        <taxon>Eukaryota</taxon>
        <taxon>Fungi</taxon>
        <taxon>Dikarya</taxon>
        <taxon>Ascomycota</taxon>
        <taxon>Pezizomycotina</taxon>
        <taxon>Leotiomycetes</taxon>
        <taxon>Leotiomycetes incertae sedis</taxon>
        <taxon>Scytalidium</taxon>
    </lineage>
</organism>
<protein>
    <recommendedName>
        <fullName evidence="3">Metallo-beta-lactamase domain-containing protein</fullName>
    </recommendedName>
</protein>
<dbReference type="OrthoDB" id="421671at2759"/>
<name>A0A3E2HB44_SCYLI</name>
<gene>
    <name evidence="1" type="ORF">B7463_g5979</name>
</gene>
<dbReference type="EMBL" id="NCSJ02000102">
    <property type="protein sequence ID" value="RFU30362.1"/>
    <property type="molecule type" value="Genomic_DNA"/>
</dbReference>
<dbReference type="Pfam" id="PF14234">
    <property type="entry name" value="DUF4336"/>
    <property type="match status" value="1"/>
</dbReference>
<sequence>MTSKLIPANPEEVMVIRDVTPNITTLSLPFLRFGRFKIGGRATIVKLSNNSLAVFSPVALTPSVRSKLDSLSPGSPVAYLIAPDVEHHVYLSAWATAFPQAKIIGPEGLPEKRATQSKTDKTVLNLPFSTVFTKKNKFEVKIDADFDSDFMYEYVDAHPNRELVFFHKPTATLIEADLMFNLPATEQYSRTNVSPTSGFASKLFNALMNTKGDAIWQKRMAWYAFSKDDRTGFSESVRRIDGWGIKNIVPCHGDVVVGDGGEVFKKVFSWFLEGRGRQHARSE</sequence>
<keyword evidence="2" id="KW-1185">Reference proteome</keyword>
<dbReference type="STRING" id="5539.A0A3E2HB44"/>
<dbReference type="InterPro" id="IPR036866">
    <property type="entry name" value="RibonucZ/Hydroxyglut_hydro"/>
</dbReference>
<reference evidence="1 2" key="1">
    <citation type="submission" date="2018-05" db="EMBL/GenBank/DDBJ databases">
        <title>Draft genome sequence of Scytalidium lignicola DSM 105466, a ubiquitous saprotrophic fungus.</title>
        <authorList>
            <person name="Buettner E."/>
            <person name="Gebauer A.M."/>
            <person name="Hofrichter M."/>
            <person name="Liers C."/>
            <person name="Kellner H."/>
        </authorList>
    </citation>
    <scope>NUCLEOTIDE SEQUENCE [LARGE SCALE GENOMIC DNA]</scope>
    <source>
        <strain evidence="1 2">DSM 105466</strain>
    </source>
</reference>
<dbReference type="SUPFAM" id="SSF56281">
    <property type="entry name" value="Metallo-hydrolase/oxidoreductase"/>
    <property type="match status" value="1"/>
</dbReference>
<dbReference type="InterPro" id="IPR025638">
    <property type="entry name" value="DUF4336"/>
</dbReference>
<dbReference type="Proteomes" id="UP000258309">
    <property type="component" value="Unassembled WGS sequence"/>
</dbReference>
<evidence type="ECO:0008006" key="3">
    <source>
        <dbReference type="Google" id="ProtNLM"/>
    </source>
</evidence>
<comment type="caution">
    <text evidence="1">The sequence shown here is derived from an EMBL/GenBank/DDBJ whole genome shotgun (WGS) entry which is preliminary data.</text>
</comment>
<feature type="non-terminal residue" evidence="1">
    <location>
        <position position="283"/>
    </location>
</feature>
<feature type="non-terminal residue" evidence="1">
    <location>
        <position position="1"/>
    </location>
</feature>
<dbReference type="PANTHER" id="PTHR33835:SF1">
    <property type="entry name" value="METALLO-BETA-LACTAMASE DOMAIN-CONTAINING PROTEIN"/>
    <property type="match status" value="1"/>
</dbReference>
<proteinExistence type="predicted"/>